<evidence type="ECO:0000313" key="1">
    <source>
        <dbReference type="EMBL" id="CAA6825161.1"/>
    </source>
</evidence>
<accession>A0A6S6TQX4</accession>
<protein>
    <submittedName>
        <fullName evidence="1">Uncharacterized protein</fullName>
    </submittedName>
</protein>
<name>A0A6S6TQX4_9BACT</name>
<dbReference type="EMBL" id="CACVAS010000128">
    <property type="protein sequence ID" value="CAA6825161.1"/>
    <property type="molecule type" value="Genomic_DNA"/>
</dbReference>
<sequence length="273" mass="32574">MEILINELSLTGQFKDENEFLDNFDSILKMIKLIDKLNFSIAKEFMFFDVAVTANHKLSDFLRLRTDRAKKMKQFLAKLAQNPPFWNEIQKHNCSQNTYNYNSNDICNTSLAESSERDRIVLSFKHNDFLNIILEIQKNNTPMNIYNLIDKHHFLGHLLSTSQIEPLKYCQFKFENTNLNFSKIEDDYGFNLLETSQQRDEFIDSFKKVSQMSWQNIINSDGLQYKRYKGKEFGNQPIYKFRVTQKYRCFGYREEDIFFILRFEIDHKMSDNG</sequence>
<proteinExistence type="predicted"/>
<gene>
    <name evidence="1" type="ORF">HELGO_WM7061</name>
</gene>
<dbReference type="AlphaFoldDB" id="A0A6S6TQX4"/>
<organism evidence="1">
    <name type="scientific">uncultured Sulfurovum sp</name>
    <dbReference type="NCBI Taxonomy" id="269237"/>
    <lineage>
        <taxon>Bacteria</taxon>
        <taxon>Pseudomonadati</taxon>
        <taxon>Campylobacterota</taxon>
        <taxon>Epsilonproteobacteria</taxon>
        <taxon>Campylobacterales</taxon>
        <taxon>Sulfurovaceae</taxon>
        <taxon>Sulfurovum</taxon>
        <taxon>environmental samples</taxon>
    </lineage>
</organism>
<reference evidence="1" key="1">
    <citation type="submission" date="2020-01" db="EMBL/GenBank/DDBJ databases">
        <authorList>
            <person name="Meier V. D."/>
            <person name="Meier V D."/>
        </authorList>
    </citation>
    <scope>NUCLEOTIDE SEQUENCE</scope>
    <source>
        <strain evidence="1">HLG_WM_MAG_01</strain>
    </source>
</reference>